<feature type="non-terminal residue" evidence="1">
    <location>
        <position position="1"/>
    </location>
</feature>
<feature type="non-terminal residue" evidence="1">
    <location>
        <position position="176"/>
    </location>
</feature>
<dbReference type="PANTHER" id="PTHR21228">
    <property type="entry name" value="FAST LEU-RICH DOMAIN-CONTAINING"/>
    <property type="match status" value="1"/>
</dbReference>
<comment type="caution">
    <text evidence="1">The sequence shown here is derived from an EMBL/GenBank/DDBJ whole genome shotgun (WGS) entry which is preliminary data.</text>
</comment>
<proteinExistence type="predicted"/>
<organism evidence="1 2">
    <name type="scientific">Durusdinium trenchii</name>
    <dbReference type="NCBI Taxonomy" id="1381693"/>
    <lineage>
        <taxon>Eukaryota</taxon>
        <taxon>Sar</taxon>
        <taxon>Alveolata</taxon>
        <taxon>Dinophyceae</taxon>
        <taxon>Suessiales</taxon>
        <taxon>Symbiodiniaceae</taxon>
        <taxon>Durusdinium</taxon>
    </lineage>
</organism>
<dbReference type="InterPro" id="IPR050870">
    <property type="entry name" value="FAST_kinase"/>
</dbReference>
<keyword evidence="2" id="KW-1185">Reference proteome</keyword>
<sequence length="176" mass="19811">QDLPEQHWKPQELSNCLWALATLSIDEEWVREHLVHLSTEQVAKMEGQHLANISWALAQSNEPETAIHDSVSSASRWFTALAAEIRQRSIQQMEPKHLANIVWAMSRLGLREQTVLQHLGDELSLPGALAPFAGRDLAMLSRSFASLEVLHEQLFRSVAGEAKRSGLRSFSLQDLQ</sequence>
<reference evidence="1 2" key="1">
    <citation type="submission" date="2024-02" db="EMBL/GenBank/DDBJ databases">
        <authorList>
            <person name="Chen Y."/>
            <person name="Shah S."/>
            <person name="Dougan E. K."/>
            <person name="Thang M."/>
            <person name="Chan C."/>
        </authorList>
    </citation>
    <scope>NUCLEOTIDE SEQUENCE [LARGE SCALE GENOMIC DNA]</scope>
</reference>
<gene>
    <name evidence="1" type="ORF">SCF082_LOCUS4488</name>
</gene>
<name>A0ABP0I2Q5_9DINO</name>
<evidence type="ECO:0000313" key="2">
    <source>
        <dbReference type="Proteomes" id="UP001642464"/>
    </source>
</evidence>
<protein>
    <submittedName>
        <fullName evidence="1">Uncharacterized protein</fullName>
    </submittedName>
</protein>
<accession>A0ABP0I2Q5</accession>
<dbReference type="PANTHER" id="PTHR21228:SF40">
    <property type="entry name" value="LD45607P"/>
    <property type="match status" value="1"/>
</dbReference>
<dbReference type="Proteomes" id="UP001642464">
    <property type="component" value="Unassembled WGS sequence"/>
</dbReference>
<evidence type="ECO:0000313" key="1">
    <source>
        <dbReference type="EMBL" id="CAK8995733.1"/>
    </source>
</evidence>
<dbReference type="EMBL" id="CAXAMM010002323">
    <property type="protein sequence ID" value="CAK8995733.1"/>
    <property type="molecule type" value="Genomic_DNA"/>
</dbReference>